<reference evidence="4 5" key="1">
    <citation type="submission" date="2020-08" db="EMBL/GenBank/DDBJ databases">
        <title>Cohnella phylogeny.</title>
        <authorList>
            <person name="Dunlap C."/>
        </authorList>
    </citation>
    <scope>NUCLEOTIDE SEQUENCE [LARGE SCALE GENOMIC DNA]</scope>
    <source>
        <strain evidence="4 5">DSM 25241</strain>
    </source>
</reference>
<dbReference type="PANTHER" id="PTHR43479:SF7">
    <property type="entry name" value="TETR-FAMILY TRANSCRIPTIONAL REGULATOR"/>
    <property type="match status" value="1"/>
</dbReference>
<organism evidence="4 5">
    <name type="scientific">Cohnella thailandensis</name>
    <dbReference type="NCBI Taxonomy" id="557557"/>
    <lineage>
        <taxon>Bacteria</taxon>
        <taxon>Bacillati</taxon>
        <taxon>Bacillota</taxon>
        <taxon>Bacilli</taxon>
        <taxon>Bacillales</taxon>
        <taxon>Paenibacillaceae</taxon>
        <taxon>Cohnella</taxon>
    </lineage>
</organism>
<dbReference type="RefSeq" id="WP_185122687.1">
    <property type="nucleotide sequence ID" value="NZ_JACJVQ010000023.1"/>
</dbReference>
<comment type="caution">
    <text evidence="4">The sequence shown here is derived from an EMBL/GenBank/DDBJ whole genome shotgun (WGS) entry which is preliminary data.</text>
</comment>
<gene>
    <name evidence="4" type="ORF">H7B67_25365</name>
</gene>
<dbReference type="PROSITE" id="PS50977">
    <property type="entry name" value="HTH_TETR_2"/>
    <property type="match status" value="1"/>
</dbReference>
<dbReference type="InterPro" id="IPR050624">
    <property type="entry name" value="HTH-type_Tx_Regulator"/>
</dbReference>
<dbReference type="Gene3D" id="1.10.357.10">
    <property type="entry name" value="Tetracycline Repressor, domain 2"/>
    <property type="match status" value="1"/>
</dbReference>
<dbReference type="InterPro" id="IPR001647">
    <property type="entry name" value="HTH_TetR"/>
</dbReference>
<accession>A0A841T1P0</accession>
<dbReference type="AlphaFoldDB" id="A0A841T1P0"/>
<dbReference type="GO" id="GO:0003677">
    <property type="term" value="F:DNA binding"/>
    <property type="evidence" value="ECO:0007669"/>
    <property type="project" value="UniProtKB-UniRule"/>
</dbReference>
<evidence type="ECO:0000256" key="2">
    <source>
        <dbReference type="PROSITE-ProRule" id="PRU00335"/>
    </source>
</evidence>
<sequence length="197" mass="23030">MDDASDRRINRTRSALKSALVELILEKGYGSITIMDIANRADYNRGTFYKHYLDKDDLLAAIKHEILRELSDALLAPYEGLDRVDADKIFPSTLRLLQHIELHKDQFVAMISANKDFYYDIYNMLHNSMMNDMHIVIKETKEQIDYEIMLSYRMSAFVGVIMYWVETGFKYSANYMAEQVLIQVNRSLDYIEFNNPG</sequence>
<protein>
    <submittedName>
        <fullName evidence="4">TetR/AcrR family transcriptional regulator</fullName>
    </submittedName>
</protein>
<dbReference type="Pfam" id="PF00440">
    <property type="entry name" value="TetR_N"/>
    <property type="match status" value="1"/>
</dbReference>
<proteinExistence type="predicted"/>
<dbReference type="PRINTS" id="PR00455">
    <property type="entry name" value="HTHTETR"/>
</dbReference>
<dbReference type="EMBL" id="JACJVQ010000023">
    <property type="protein sequence ID" value="MBB6637472.1"/>
    <property type="molecule type" value="Genomic_DNA"/>
</dbReference>
<dbReference type="PANTHER" id="PTHR43479">
    <property type="entry name" value="ACREF/ENVCD OPERON REPRESSOR-RELATED"/>
    <property type="match status" value="1"/>
</dbReference>
<dbReference type="Proteomes" id="UP000535838">
    <property type="component" value="Unassembled WGS sequence"/>
</dbReference>
<evidence type="ECO:0000259" key="3">
    <source>
        <dbReference type="PROSITE" id="PS50977"/>
    </source>
</evidence>
<keyword evidence="5" id="KW-1185">Reference proteome</keyword>
<feature type="domain" description="HTH tetR-type" evidence="3">
    <location>
        <begin position="10"/>
        <end position="70"/>
    </location>
</feature>
<dbReference type="InterPro" id="IPR009057">
    <property type="entry name" value="Homeodomain-like_sf"/>
</dbReference>
<evidence type="ECO:0000313" key="4">
    <source>
        <dbReference type="EMBL" id="MBB6637472.1"/>
    </source>
</evidence>
<feature type="DNA-binding region" description="H-T-H motif" evidence="2">
    <location>
        <begin position="33"/>
        <end position="52"/>
    </location>
</feature>
<evidence type="ECO:0000313" key="5">
    <source>
        <dbReference type="Proteomes" id="UP000535838"/>
    </source>
</evidence>
<dbReference type="SUPFAM" id="SSF46689">
    <property type="entry name" value="Homeodomain-like"/>
    <property type="match status" value="1"/>
</dbReference>
<name>A0A841T1P0_9BACL</name>
<dbReference type="InterPro" id="IPR039532">
    <property type="entry name" value="TetR_C_Firmicutes"/>
</dbReference>
<evidence type="ECO:0000256" key="1">
    <source>
        <dbReference type="ARBA" id="ARBA00023125"/>
    </source>
</evidence>
<keyword evidence="1 2" id="KW-0238">DNA-binding</keyword>
<dbReference type="Pfam" id="PF14278">
    <property type="entry name" value="TetR_C_8"/>
    <property type="match status" value="1"/>
</dbReference>